<feature type="transmembrane region" description="Helical" evidence="6">
    <location>
        <begin position="372"/>
        <end position="390"/>
    </location>
</feature>
<dbReference type="Pfam" id="PF07690">
    <property type="entry name" value="MFS_1"/>
    <property type="match status" value="1"/>
</dbReference>
<feature type="transmembrane region" description="Helical" evidence="6">
    <location>
        <begin position="12"/>
        <end position="35"/>
    </location>
</feature>
<feature type="transmembrane region" description="Helical" evidence="6">
    <location>
        <begin position="279"/>
        <end position="297"/>
    </location>
</feature>
<protein>
    <recommendedName>
        <fullName evidence="7">Major facilitator superfamily (MFS) profile domain-containing protein</fullName>
    </recommendedName>
</protein>
<evidence type="ECO:0000256" key="2">
    <source>
        <dbReference type="ARBA" id="ARBA00022448"/>
    </source>
</evidence>
<dbReference type="AlphaFoldDB" id="D5T3I7"/>
<feature type="transmembrane region" description="Helical" evidence="6">
    <location>
        <begin position="135"/>
        <end position="156"/>
    </location>
</feature>
<dbReference type="PANTHER" id="PTHR23523">
    <property type="match status" value="1"/>
</dbReference>
<feature type="transmembrane region" description="Helical" evidence="6">
    <location>
        <begin position="47"/>
        <end position="67"/>
    </location>
</feature>
<evidence type="ECO:0000313" key="9">
    <source>
        <dbReference type="Proteomes" id="UP000002362"/>
    </source>
</evidence>
<evidence type="ECO:0000256" key="3">
    <source>
        <dbReference type="ARBA" id="ARBA00022692"/>
    </source>
</evidence>
<dbReference type="InterPro" id="IPR052524">
    <property type="entry name" value="MFS_Cyanate_Porter"/>
</dbReference>
<feature type="transmembrane region" description="Helical" evidence="6">
    <location>
        <begin position="79"/>
        <end position="96"/>
    </location>
</feature>
<proteinExistence type="predicted"/>
<accession>D5T3I7</accession>
<organism evidence="8 9">
    <name type="scientific">Leuconostoc kimchii (strain IMSNU 11154 / KCTC 2386 / IH25)</name>
    <dbReference type="NCBI Taxonomy" id="762051"/>
    <lineage>
        <taxon>Bacteria</taxon>
        <taxon>Bacillati</taxon>
        <taxon>Bacillota</taxon>
        <taxon>Bacilli</taxon>
        <taxon>Lactobacillales</taxon>
        <taxon>Lactobacillaceae</taxon>
        <taxon>Leuconostoc</taxon>
    </lineage>
</organism>
<dbReference type="STRING" id="762051.LKI_06485"/>
<sequence length="397" mass="43868">MVNDMNKQHSKFLIPGIIMIGMVLRLPFTSIPPILDTIAKSQHIPVGQLGILTTIPLLSFALFSSFAPQTAKKFGLERTFTFMLMLVVIGSLMRVINTPFLYLSTLLIGIGIAHMNVLLPSVIRMYFPMKIGPMTSLFTFSMMLATALGVSVAAPITALAGWHVFIFILTIILFIALIIWLPNDHYVKKQDKPLVVGVPVKAQSIIWRNKYAWLLLFFCGIQSAMFYVLIAWGPTMAIQAGLSPAVAGVFSGVNSLIGLPFSLFIPTLIARITGRQRQLLMVSLSVVGIIGYLLLLYPTGSFGYWLTVNLLIGMSTASLFPYLLTTFSLKTNTPSQTAQLSGMVQSGGYLIAALGPALFGYAFWFFNSWKPQIITILILFIFMIITIIIIERKDKIL</sequence>
<comment type="subcellular location">
    <subcellularLocation>
        <location evidence="1">Cell membrane</location>
        <topology evidence="1">Multi-pass membrane protein</topology>
    </subcellularLocation>
</comment>
<name>D5T3I7_LEUKI</name>
<dbReference type="KEGG" id="lki:LKI_06485"/>
<feature type="transmembrane region" description="Helical" evidence="6">
    <location>
        <begin position="245"/>
        <end position="267"/>
    </location>
</feature>
<evidence type="ECO:0000256" key="4">
    <source>
        <dbReference type="ARBA" id="ARBA00022989"/>
    </source>
</evidence>
<dbReference type="GO" id="GO:0005886">
    <property type="term" value="C:plasma membrane"/>
    <property type="evidence" value="ECO:0007669"/>
    <property type="project" value="UniProtKB-SubCell"/>
</dbReference>
<dbReference type="HOGENOM" id="CLU_038046_1_0_9"/>
<keyword evidence="2" id="KW-0813">Transport</keyword>
<dbReference type="SUPFAM" id="SSF103473">
    <property type="entry name" value="MFS general substrate transporter"/>
    <property type="match status" value="1"/>
</dbReference>
<keyword evidence="5 6" id="KW-0472">Membrane</keyword>
<dbReference type="EMBL" id="CP001758">
    <property type="protein sequence ID" value="ADG40836.1"/>
    <property type="molecule type" value="Genomic_DNA"/>
</dbReference>
<reference evidence="8 9" key="1">
    <citation type="journal article" date="2010" name="J. Bacteriol.">
        <title>Complete genome sequence analysis of Leuconostoc kimchii IMSNU 11154.</title>
        <authorList>
            <person name="Oh H.M."/>
            <person name="Cho Y.J."/>
            <person name="Kim B.K."/>
            <person name="Roe J.H."/>
            <person name="Kang S.O."/>
            <person name="Nahm B.H."/>
            <person name="Jeong G."/>
            <person name="Han H.U."/>
            <person name="Chun J."/>
        </authorList>
    </citation>
    <scope>NUCLEOTIDE SEQUENCE [LARGE SCALE GENOMIC DNA]</scope>
    <source>
        <strain evidence="9">IMSNU 11154 / KCTC 2386 / IH25</strain>
    </source>
</reference>
<feature type="domain" description="Major facilitator superfamily (MFS) profile" evidence="7">
    <location>
        <begin position="1"/>
        <end position="394"/>
    </location>
</feature>
<dbReference type="PATRIC" id="fig|762051.18.peg.1305"/>
<gene>
    <name evidence="8" type="ordered locus">LKI_06485</name>
</gene>
<feature type="transmembrane region" description="Helical" evidence="6">
    <location>
        <begin position="102"/>
        <end position="123"/>
    </location>
</feature>
<dbReference type="GO" id="GO:0022857">
    <property type="term" value="F:transmembrane transporter activity"/>
    <property type="evidence" value="ECO:0007669"/>
    <property type="project" value="InterPro"/>
</dbReference>
<dbReference type="OrthoDB" id="9797740at2"/>
<feature type="transmembrane region" description="Helical" evidence="6">
    <location>
        <begin position="346"/>
        <end position="366"/>
    </location>
</feature>
<evidence type="ECO:0000256" key="5">
    <source>
        <dbReference type="ARBA" id="ARBA00023136"/>
    </source>
</evidence>
<feature type="transmembrane region" description="Helical" evidence="6">
    <location>
        <begin position="162"/>
        <end position="182"/>
    </location>
</feature>
<dbReference type="InterPro" id="IPR036259">
    <property type="entry name" value="MFS_trans_sf"/>
</dbReference>
<dbReference type="Gene3D" id="1.20.1250.20">
    <property type="entry name" value="MFS general substrate transporter like domains"/>
    <property type="match status" value="2"/>
</dbReference>
<feature type="transmembrane region" description="Helical" evidence="6">
    <location>
        <begin position="303"/>
        <end position="325"/>
    </location>
</feature>
<evidence type="ECO:0000259" key="7">
    <source>
        <dbReference type="PROSITE" id="PS50850"/>
    </source>
</evidence>
<dbReference type="PANTHER" id="PTHR23523:SF2">
    <property type="entry name" value="2-NITROIMIDAZOLE TRANSPORTER"/>
    <property type="match status" value="1"/>
</dbReference>
<dbReference type="PROSITE" id="PS50850">
    <property type="entry name" value="MFS"/>
    <property type="match status" value="1"/>
</dbReference>
<evidence type="ECO:0000256" key="6">
    <source>
        <dbReference type="SAM" id="Phobius"/>
    </source>
</evidence>
<dbReference type="Proteomes" id="UP000002362">
    <property type="component" value="Chromosome"/>
</dbReference>
<dbReference type="InterPro" id="IPR020846">
    <property type="entry name" value="MFS_dom"/>
</dbReference>
<dbReference type="eggNOG" id="COG2807">
    <property type="taxonomic scope" value="Bacteria"/>
</dbReference>
<feature type="transmembrane region" description="Helical" evidence="6">
    <location>
        <begin position="211"/>
        <end position="233"/>
    </location>
</feature>
<evidence type="ECO:0000256" key="1">
    <source>
        <dbReference type="ARBA" id="ARBA00004651"/>
    </source>
</evidence>
<keyword evidence="3 6" id="KW-0812">Transmembrane</keyword>
<keyword evidence="4 6" id="KW-1133">Transmembrane helix</keyword>
<dbReference type="InterPro" id="IPR011701">
    <property type="entry name" value="MFS"/>
</dbReference>
<evidence type="ECO:0000313" key="8">
    <source>
        <dbReference type="EMBL" id="ADG40836.1"/>
    </source>
</evidence>